<dbReference type="SUPFAM" id="SSF141322">
    <property type="entry name" value="NfeD domain-like"/>
    <property type="match status" value="1"/>
</dbReference>
<dbReference type="Gene3D" id="2.40.50.140">
    <property type="entry name" value="Nucleic acid-binding proteins"/>
    <property type="match status" value="1"/>
</dbReference>
<evidence type="ECO:0000259" key="6">
    <source>
        <dbReference type="Pfam" id="PF01957"/>
    </source>
</evidence>
<sequence>MIELLQGNSHWFWLSLGGLLLAAEMLGASGYLLWSGLSAMLTGVLTWLLPLDWAWQSVSFALLTIITALLWWHWLRQRSRKEPISTLNQRGRQLLGRHATLTEPLVNGIGRIDIGDSSWRVQAERDLPAGTVVEIVDVEGITLKVKPNA</sequence>
<evidence type="ECO:0000313" key="8">
    <source>
        <dbReference type="Proteomes" id="UP000002734"/>
    </source>
</evidence>
<organism evidence="7 8">
    <name type="scientific">Musicola paradisiaca (strain Ech703)</name>
    <name type="common">Dickeya paradisiaca</name>
    <name type="synonym">Dickeya dadantii</name>
    <dbReference type="NCBI Taxonomy" id="579405"/>
    <lineage>
        <taxon>Bacteria</taxon>
        <taxon>Pseudomonadati</taxon>
        <taxon>Pseudomonadota</taxon>
        <taxon>Gammaproteobacteria</taxon>
        <taxon>Enterobacterales</taxon>
        <taxon>Pectobacteriaceae</taxon>
        <taxon>Musicola</taxon>
    </lineage>
</organism>
<dbReference type="InterPro" id="IPR012340">
    <property type="entry name" value="NA-bd_OB-fold"/>
</dbReference>
<dbReference type="Proteomes" id="UP000002734">
    <property type="component" value="Chromosome"/>
</dbReference>
<dbReference type="AlphaFoldDB" id="C6CBQ3"/>
<evidence type="ECO:0000256" key="5">
    <source>
        <dbReference type="SAM" id="Phobius"/>
    </source>
</evidence>
<keyword evidence="4 5" id="KW-0472">Membrane</keyword>
<feature type="domain" description="NfeD-like C-terminal" evidence="6">
    <location>
        <begin position="93"/>
        <end position="147"/>
    </location>
</feature>
<dbReference type="InterPro" id="IPR052165">
    <property type="entry name" value="Membrane_assoc_protease"/>
</dbReference>
<dbReference type="STRING" id="579405.Dd703_1033"/>
<evidence type="ECO:0000313" key="7">
    <source>
        <dbReference type="EMBL" id="ACS84838.1"/>
    </source>
</evidence>
<protein>
    <recommendedName>
        <fullName evidence="6">NfeD-like C-terminal domain-containing protein</fullName>
    </recommendedName>
</protein>
<dbReference type="Pfam" id="PF01957">
    <property type="entry name" value="NfeD"/>
    <property type="match status" value="1"/>
</dbReference>
<accession>C6CBQ3</accession>
<dbReference type="InterPro" id="IPR002810">
    <property type="entry name" value="NfeD-like_C"/>
</dbReference>
<dbReference type="GO" id="GO:0005886">
    <property type="term" value="C:plasma membrane"/>
    <property type="evidence" value="ECO:0007669"/>
    <property type="project" value="TreeGrafter"/>
</dbReference>
<evidence type="ECO:0000256" key="2">
    <source>
        <dbReference type="ARBA" id="ARBA00022692"/>
    </source>
</evidence>
<evidence type="ECO:0000256" key="1">
    <source>
        <dbReference type="ARBA" id="ARBA00004141"/>
    </source>
</evidence>
<dbReference type="PANTHER" id="PTHR33507:SF3">
    <property type="entry name" value="INNER MEMBRANE PROTEIN YBBJ"/>
    <property type="match status" value="1"/>
</dbReference>
<evidence type="ECO:0000256" key="3">
    <source>
        <dbReference type="ARBA" id="ARBA00022989"/>
    </source>
</evidence>
<dbReference type="eggNOG" id="COG1585">
    <property type="taxonomic scope" value="Bacteria"/>
</dbReference>
<dbReference type="RefSeq" id="WP_012764655.1">
    <property type="nucleotide sequence ID" value="NC_012880.1"/>
</dbReference>
<proteinExistence type="predicted"/>
<dbReference type="EMBL" id="CP001654">
    <property type="protein sequence ID" value="ACS84838.1"/>
    <property type="molecule type" value="Genomic_DNA"/>
</dbReference>
<comment type="subcellular location">
    <subcellularLocation>
        <location evidence="1">Membrane</location>
        <topology evidence="1">Multi-pass membrane protein</topology>
    </subcellularLocation>
</comment>
<gene>
    <name evidence="7" type="ordered locus">Dd703_1033</name>
</gene>
<feature type="transmembrane region" description="Helical" evidence="5">
    <location>
        <begin position="12"/>
        <end position="33"/>
    </location>
</feature>
<keyword evidence="8" id="KW-1185">Reference proteome</keyword>
<dbReference type="PANTHER" id="PTHR33507">
    <property type="entry name" value="INNER MEMBRANE PROTEIN YBBJ"/>
    <property type="match status" value="1"/>
</dbReference>
<keyword evidence="3 5" id="KW-1133">Transmembrane helix</keyword>
<dbReference type="KEGG" id="dda:Dd703_1033"/>
<keyword evidence="2 5" id="KW-0812">Transmembrane</keyword>
<name>C6CBQ3_MUSP7</name>
<dbReference type="HOGENOM" id="CLU_116732_4_0_6"/>
<reference evidence="7" key="1">
    <citation type="submission" date="2009-06" db="EMBL/GenBank/DDBJ databases">
        <title>Complete sequence of Dickeya dadantii Ech703.</title>
        <authorList>
            <consortium name="US DOE Joint Genome Institute"/>
            <person name="Lucas S."/>
            <person name="Copeland A."/>
            <person name="Lapidus A."/>
            <person name="Glavina del Rio T."/>
            <person name="Dalin E."/>
            <person name="Tice H."/>
            <person name="Bruce D."/>
            <person name="Goodwin L."/>
            <person name="Pitluck S."/>
            <person name="Chertkov O."/>
            <person name="Brettin T."/>
            <person name="Detter J.C."/>
            <person name="Han C."/>
            <person name="Larimer F."/>
            <person name="Land M."/>
            <person name="Hauser L."/>
            <person name="Kyrpides N."/>
            <person name="Mikhailova N."/>
            <person name="Balakrishnan V."/>
            <person name="Glasner J."/>
            <person name="Perna N.T."/>
        </authorList>
    </citation>
    <scope>NUCLEOTIDE SEQUENCE [LARGE SCALE GENOMIC DNA]</scope>
    <source>
        <strain evidence="7">Ech703</strain>
    </source>
</reference>
<feature type="transmembrane region" description="Helical" evidence="5">
    <location>
        <begin position="53"/>
        <end position="72"/>
    </location>
</feature>
<evidence type="ECO:0000256" key="4">
    <source>
        <dbReference type="ARBA" id="ARBA00023136"/>
    </source>
</evidence>